<dbReference type="RefSeq" id="WP_007109382.1">
    <property type="nucleotide sequence ID" value="NZ_AOIK01000026.1"/>
</dbReference>
<dbReference type="PROSITE" id="PS51257">
    <property type="entry name" value="PROKAR_LIPOPROTEIN"/>
    <property type="match status" value="1"/>
</dbReference>
<organism evidence="2 3">
    <name type="scientific">Natrinema altunense (strain JCM 12890 / CGMCC 1.3731 / AJ2)</name>
    <dbReference type="NCBI Taxonomy" id="1227494"/>
    <lineage>
        <taxon>Archaea</taxon>
        <taxon>Methanobacteriati</taxon>
        <taxon>Methanobacteriota</taxon>
        <taxon>Stenosarchaea group</taxon>
        <taxon>Halobacteria</taxon>
        <taxon>Halobacteriales</taxon>
        <taxon>Natrialbaceae</taxon>
        <taxon>Natrinema</taxon>
    </lineage>
</organism>
<protein>
    <submittedName>
        <fullName evidence="2">Uncharacterized protein</fullName>
    </submittedName>
</protein>
<gene>
    <name evidence="2" type="ORF">C485_10460</name>
</gene>
<feature type="region of interest" description="Disordered" evidence="1">
    <location>
        <begin position="26"/>
        <end position="91"/>
    </location>
</feature>
<evidence type="ECO:0000313" key="3">
    <source>
        <dbReference type="Proteomes" id="UP000011511"/>
    </source>
</evidence>
<dbReference type="Proteomes" id="UP000011511">
    <property type="component" value="Unassembled WGS sequence"/>
</dbReference>
<evidence type="ECO:0000256" key="1">
    <source>
        <dbReference type="SAM" id="MobiDB-lite"/>
    </source>
</evidence>
<dbReference type="eggNOG" id="arCOG06378">
    <property type="taxonomic scope" value="Archaea"/>
</dbReference>
<feature type="compositionally biased region" description="Basic and acidic residues" evidence="1">
    <location>
        <begin position="50"/>
        <end position="59"/>
    </location>
</feature>
<accession>L9ZJ68</accession>
<proteinExistence type="predicted"/>
<reference evidence="2 3" key="1">
    <citation type="journal article" date="2014" name="PLoS Genet.">
        <title>Phylogenetically driven sequencing of extremely halophilic archaea reveals strategies for static and dynamic osmo-response.</title>
        <authorList>
            <person name="Becker E.A."/>
            <person name="Seitzer P.M."/>
            <person name="Tritt A."/>
            <person name="Larsen D."/>
            <person name="Krusor M."/>
            <person name="Yao A.I."/>
            <person name="Wu D."/>
            <person name="Madern D."/>
            <person name="Eisen J.A."/>
            <person name="Darling A.E."/>
            <person name="Facciotti M.T."/>
        </authorList>
    </citation>
    <scope>NUCLEOTIDE SEQUENCE [LARGE SCALE GENOMIC DNA]</scope>
    <source>
        <strain evidence="2 3">JCM 12890</strain>
    </source>
</reference>
<dbReference type="AlphaFoldDB" id="L9ZJ68"/>
<sequence>MRRRNLLAGTTGAVCILAGCTGSTFDRLRTTRPGTDDDDAGTDASDETDRDAAESKSDDAITVGDPDDAPFLGAHPPHELTLRNEGESDRTVSVTITTDQGSGDNRADSTVDSGDDALLERGFDLSAREELVITLVEPRSYAITVTTGDDGTSESTVTDGVSRRPFDCLRSRTTITLRGTDVETASSSTTIPCPDPDVVDASLAVGEGQCAGRTDRERATVEFTDESVVIAGALGTPTPCHDLSLAEPTYDADRDLLAVTVAVGTQAAANCIDCLGIVGYDARTDLEGRYPDTVAVRHRRRDETRRITTAESPAGE</sequence>
<keyword evidence="3" id="KW-1185">Reference proteome</keyword>
<feature type="compositionally biased region" description="Basic and acidic residues" evidence="1">
    <location>
        <begin position="76"/>
        <end position="90"/>
    </location>
</feature>
<dbReference type="PATRIC" id="fig|1227494.3.peg.2095"/>
<feature type="compositionally biased region" description="Acidic residues" evidence="1">
    <location>
        <begin position="36"/>
        <end position="49"/>
    </location>
</feature>
<dbReference type="EMBL" id="AOIK01000026">
    <property type="protein sequence ID" value="ELY86414.1"/>
    <property type="molecule type" value="Genomic_DNA"/>
</dbReference>
<evidence type="ECO:0000313" key="2">
    <source>
        <dbReference type="EMBL" id="ELY86414.1"/>
    </source>
</evidence>
<comment type="caution">
    <text evidence="2">The sequence shown here is derived from an EMBL/GenBank/DDBJ whole genome shotgun (WGS) entry which is preliminary data.</text>
</comment>
<name>L9ZJ68_NATA2</name>